<protein>
    <recommendedName>
        <fullName evidence="9 10">Transcription termination factor Rho</fullName>
        <ecNumber evidence="9 10">3.6.4.-</ecNumber>
    </recommendedName>
    <alternativeName>
        <fullName evidence="9">ATP-dependent helicase Rho</fullName>
    </alternativeName>
</protein>
<comment type="function">
    <text evidence="9">Facilitates transcription termination by a mechanism that involves Rho binding to the nascent RNA, activation of Rho's RNA-dependent ATPase activity, and release of the mRNA from the DNA template.</text>
</comment>
<evidence type="ECO:0000256" key="6">
    <source>
        <dbReference type="ARBA" id="ARBA00022884"/>
    </source>
</evidence>
<feature type="domain" description="Rho RNA-BD" evidence="12">
    <location>
        <begin position="52"/>
        <end position="127"/>
    </location>
</feature>
<dbReference type="SUPFAM" id="SSF52540">
    <property type="entry name" value="P-loop containing nucleoside triphosphate hydrolases"/>
    <property type="match status" value="1"/>
</dbReference>
<evidence type="ECO:0000256" key="8">
    <source>
        <dbReference type="ARBA" id="ARBA00023163"/>
    </source>
</evidence>
<dbReference type="NCBIfam" id="NF006886">
    <property type="entry name" value="PRK09376.1"/>
    <property type="match status" value="1"/>
</dbReference>
<evidence type="ECO:0000256" key="4">
    <source>
        <dbReference type="ARBA" id="ARBA00022806"/>
    </source>
</evidence>
<evidence type="ECO:0000259" key="12">
    <source>
        <dbReference type="PROSITE" id="PS51856"/>
    </source>
</evidence>
<dbReference type="CDD" id="cd04459">
    <property type="entry name" value="Rho_CSD"/>
    <property type="match status" value="1"/>
</dbReference>
<dbReference type="InterPro" id="IPR011129">
    <property type="entry name" value="CSD"/>
</dbReference>
<dbReference type="PANTHER" id="PTHR46425">
    <property type="entry name" value="TRANSCRIPTION TERMINATION FACTOR RHO"/>
    <property type="match status" value="1"/>
</dbReference>
<comment type="subunit">
    <text evidence="9">Homohexamer. The homohexamer assembles into an open ring structure.</text>
</comment>
<dbReference type="InterPro" id="IPR041703">
    <property type="entry name" value="Rho_factor_ATP-bd"/>
</dbReference>
<dbReference type="Gene3D" id="3.40.50.300">
    <property type="entry name" value="P-loop containing nucleotide triphosphate hydrolases"/>
    <property type="match status" value="1"/>
</dbReference>
<keyword evidence="14" id="KW-1185">Reference proteome</keyword>
<dbReference type="EC" id="3.6.4.-" evidence="9 10"/>
<dbReference type="InterPro" id="IPR012340">
    <property type="entry name" value="NA-bd_OB-fold"/>
</dbReference>
<dbReference type="Pfam" id="PF07498">
    <property type="entry name" value="Rho_N"/>
    <property type="match status" value="1"/>
</dbReference>
<feature type="binding site" evidence="9">
    <location>
        <begin position="182"/>
        <end position="187"/>
    </location>
    <ligand>
        <name>ATP</name>
        <dbReference type="ChEBI" id="CHEBI:30616"/>
    </ligand>
</feature>
<evidence type="ECO:0000256" key="2">
    <source>
        <dbReference type="ARBA" id="ARBA00022741"/>
    </source>
</evidence>
<evidence type="ECO:0000313" key="13">
    <source>
        <dbReference type="EMBL" id="KXB57112.1"/>
    </source>
</evidence>
<dbReference type="InterPro" id="IPR004665">
    <property type="entry name" value="Term_rho"/>
</dbReference>
<dbReference type="InterPro" id="IPR003593">
    <property type="entry name" value="AAA+_ATPase"/>
</dbReference>
<dbReference type="HAMAP" id="MF_01884">
    <property type="entry name" value="Rho"/>
    <property type="match status" value="1"/>
</dbReference>
<dbReference type="SMART" id="SM00357">
    <property type="entry name" value="CSP"/>
    <property type="match status" value="1"/>
</dbReference>
<keyword evidence="3 9" id="KW-0378">Hydrolase</keyword>
<dbReference type="EMBL" id="LSDB01000052">
    <property type="protein sequence ID" value="KXB57112.1"/>
    <property type="molecule type" value="Genomic_DNA"/>
</dbReference>
<evidence type="ECO:0000256" key="9">
    <source>
        <dbReference type="HAMAP-Rule" id="MF_01884"/>
    </source>
</evidence>
<comment type="similarity">
    <text evidence="9 11">Belongs to the Rho family.</text>
</comment>
<dbReference type="PANTHER" id="PTHR46425:SF1">
    <property type="entry name" value="TRANSCRIPTION TERMINATION FACTOR RHO"/>
    <property type="match status" value="1"/>
</dbReference>
<dbReference type="InterPro" id="IPR011113">
    <property type="entry name" value="Rho_RNA-bd"/>
</dbReference>
<evidence type="ECO:0000256" key="7">
    <source>
        <dbReference type="ARBA" id="ARBA00023015"/>
    </source>
</evidence>
<keyword evidence="7 9" id="KW-0805">Transcription regulation</keyword>
<dbReference type="NCBIfam" id="TIGR00767">
    <property type="entry name" value="rho"/>
    <property type="match status" value="1"/>
</dbReference>
<keyword evidence="2 9" id="KW-0547">Nucleotide-binding</keyword>
<dbReference type="InterPro" id="IPR000194">
    <property type="entry name" value="ATPase_F1/V1/A1_a/bsu_nucl-bd"/>
</dbReference>
<comment type="caution">
    <text evidence="13">The sequence shown here is derived from an EMBL/GenBank/DDBJ whole genome shotgun (WGS) entry which is preliminary data.</text>
</comment>
<reference evidence="13 14" key="1">
    <citation type="submission" date="2016-01" db="EMBL/GenBank/DDBJ databases">
        <authorList>
            <person name="Mitreva M."/>
            <person name="Pepin K.H."/>
            <person name="Mihindukulasuriya K.A."/>
            <person name="Fulton R."/>
            <person name="Fronick C."/>
            <person name="O'Laughlin M."/>
            <person name="Miner T."/>
            <person name="Herter B."/>
            <person name="Rosa B.A."/>
            <person name="Cordes M."/>
            <person name="Tomlinson C."/>
            <person name="Wollam A."/>
            <person name="Palsikar V.B."/>
            <person name="Mardis E.R."/>
            <person name="Wilson R.K."/>
        </authorList>
    </citation>
    <scope>NUCLEOTIDE SEQUENCE [LARGE SCALE GENOMIC DNA]</scope>
    <source>
        <strain evidence="13 14">KA00071</strain>
    </source>
</reference>
<dbReference type="InterPro" id="IPR011112">
    <property type="entry name" value="Rho-like_N"/>
</dbReference>
<keyword evidence="8 9" id="KW-0804">Transcription</keyword>
<dbReference type="InterPro" id="IPR027417">
    <property type="entry name" value="P-loop_NTPase"/>
</dbReference>
<feature type="binding site" evidence="9">
    <location>
        <begin position="170"/>
        <end position="175"/>
    </location>
    <ligand>
        <name>ATP</name>
        <dbReference type="ChEBI" id="CHEBI:30616"/>
    </ligand>
</feature>
<name>A0ABR5TL60_9BACL</name>
<feature type="binding site" evidence="9">
    <location>
        <position position="213"/>
    </location>
    <ligand>
        <name>ATP</name>
        <dbReference type="ChEBI" id="CHEBI:30616"/>
    </ligand>
</feature>
<proteinExistence type="inferred from homology"/>
<accession>A0ABR5TL60</accession>
<keyword evidence="4 9" id="KW-0347">Helicase</keyword>
<organism evidence="13 14">
    <name type="scientific">Gemelliphila asaccharolytica</name>
    <dbReference type="NCBI Taxonomy" id="502393"/>
    <lineage>
        <taxon>Bacteria</taxon>
        <taxon>Bacillati</taxon>
        <taxon>Bacillota</taxon>
        <taxon>Bacilli</taxon>
        <taxon>Bacillales</taxon>
        <taxon>Gemellaceae</taxon>
        <taxon>Gemelliphila</taxon>
    </lineage>
</organism>
<evidence type="ECO:0000256" key="10">
    <source>
        <dbReference type="NCBIfam" id="TIGR00767"/>
    </source>
</evidence>
<evidence type="ECO:0000313" key="14">
    <source>
        <dbReference type="Proteomes" id="UP000070467"/>
    </source>
</evidence>
<dbReference type="SMART" id="SM00382">
    <property type="entry name" value="AAA"/>
    <property type="match status" value="1"/>
</dbReference>
<dbReference type="RefSeq" id="WP_066130657.1">
    <property type="nucleotide sequence ID" value="NZ_KQ959899.1"/>
</dbReference>
<dbReference type="Pfam" id="PF07497">
    <property type="entry name" value="Rho_RNA_bind"/>
    <property type="match status" value="1"/>
</dbReference>
<keyword evidence="5 9" id="KW-0067">ATP-binding</keyword>
<dbReference type="Proteomes" id="UP000070467">
    <property type="component" value="Unassembled WGS sequence"/>
</dbReference>
<dbReference type="SUPFAM" id="SSF68912">
    <property type="entry name" value="Rho N-terminal domain-like"/>
    <property type="match status" value="1"/>
</dbReference>
<dbReference type="Pfam" id="PF00006">
    <property type="entry name" value="ATP-synt_ab"/>
    <property type="match status" value="1"/>
</dbReference>
<evidence type="ECO:0000256" key="1">
    <source>
        <dbReference type="ARBA" id="ARBA00022472"/>
    </source>
</evidence>
<gene>
    <name evidence="9" type="primary">rho</name>
    <name evidence="13" type="ORF">HMPREF1871_01023</name>
</gene>
<evidence type="ECO:0000256" key="3">
    <source>
        <dbReference type="ARBA" id="ARBA00022801"/>
    </source>
</evidence>
<dbReference type="SMART" id="SM00959">
    <property type="entry name" value="Rho_N"/>
    <property type="match status" value="1"/>
</dbReference>
<dbReference type="InterPro" id="IPR036269">
    <property type="entry name" value="Rho_N_sf"/>
</dbReference>
<dbReference type="SUPFAM" id="SSF50249">
    <property type="entry name" value="Nucleic acid-binding proteins"/>
    <property type="match status" value="1"/>
</dbReference>
<comment type="caution">
    <text evidence="9">Lacks conserved residue(s) required for the propagation of feature annotation.</text>
</comment>
<dbReference type="PROSITE" id="PS51856">
    <property type="entry name" value="RHO_RNA_BD"/>
    <property type="match status" value="1"/>
</dbReference>
<dbReference type="CDD" id="cd01128">
    <property type="entry name" value="rho_factor_C"/>
    <property type="match status" value="1"/>
</dbReference>
<keyword evidence="6 9" id="KW-0694">RNA-binding</keyword>
<sequence length="422" mass="47737">MIYKSFDDLYNSMTTKELTLQAKKLGVSRYSTLNKKELVLSILEKEMENEGNYFLTGVLDDIHPEQGYGFLRTVNFSKGEVDIYISSSQIRRFELKKGDKVTGKVRKPKENERYYGLLQVDFINGVNAEEVKSRTHFQALTPIYPNKKIVLETTKEKLSTRLIDLLSPIGFGQRGLIVAPPKVGKTTLIKEIANAISKNYPDKKLIILLIDERPEEVTDMERSVAGAEVVSSTFDKKPENHVKVAELVIEYAKRCVELGQDVIILMDSITRLARAYNIISPSSGKVLSGGIDPYSLHKPKSFFGAARNVEGGGSLTIIATALIETGSRMDDLIFEEFKGTGNMELVLSPELSKKRIYPAIDFLKTSTRKEELLLTKDELEVMQQTRDKLSDISDPIIGISKYLRKYDSNREYVIEMKKNIRK</sequence>
<evidence type="ECO:0000256" key="11">
    <source>
        <dbReference type="PROSITE-ProRule" id="PRU01203"/>
    </source>
</evidence>
<dbReference type="Gene3D" id="2.40.50.140">
    <property type="entry name" value="Nucleic acid-binding proteins"/>
    <property type="match status" value="1"/>
</dbReference>
<keyword evidence="1 9" id="KW-0806">Transcription termination</keyword>
<evidence type="ECO:0000256" key="5">
    <source>
        <dbReference type="ARBA" id="ARBA00022840"/>
    </source>
</evidence>